<evidence type="ECO:0000256" key="1">
    <source>
        <dbReference type="SAM" id="MobiDB-lite"/>
    </source>
</evidence>
<feature type="compositionally biased region" description="Polar residues" evidence="1">
    <location>
        <begin position="137"/>
        <end position="159"/>
    </location>
</feature>
<keyword evidence="3" id="KW-1185">Reference proteome</keyword>
<feature type="region of interest" description="Disordered" evidence="1">
    <location>
        <begin position="364"/>
        <end position="400"/>
    </location>
</feature>
<dbReference type="EnsemblMetazoa" id="XM_030972402">
    <property type="protein sequence ID" value="XP_030828262"/>
    <property type="gene ID" value="LOC590424"/>
</dbReference>
<proteinExistence type="predicted"/>
<dbReference type="InParanoid" id="A0A7M7SSN6"/>
<dbReference type="GeneID" id="590424"/>
<dbReference type="RefSeq" id="XP_030828262.1">
    <property type="nucleotide sequence ID" value="XM_030972402.1"/>
</dbReference>
<feature type="region of interest" description="Disordered" evidence="1">
    <location>
        <begin position="134"/>
        <end position="178"/>
    </location>
</feature>
<reference evidence="3" key="1">
    <citation type="submission" date="2015-02" db="EMBL/GenBank/DDBJ databases">
        <title>Genome sequencing for Strongylocentrotus purpuratus.</title>
        <authorList>
            <person name="Murali S."/>
            <person name="Liu Y."/>
            <person name="Vee V."/>
            <person name="English A."/>
            <person name="Wang M."/>
            <person name="Skinner E."/>
            <person name="Han Y."/>
            <person name="Muzny D.M."/>
            <person name="Worley K.C."/>
            <person name="Gibbs R.A."/>
        </authorList>
    </citation>
    <scope>NUCLEOTIDE SEQUENCE</scope>
</reference>
<reference evidence="2" key="2">
    <citation type="submission" date="2021-01" db="UniProtKB">
        <authorList>
            <consortium name="EnsemblMetazoa"/>
        </authorList>
    </citation>
    <scope>IDENTIFICATION</scope>
</reference>
<sequence length="444" mass="50459">MHAVAFDSTLHSSRHPKSRQFQSKMRDVKRCSQRVGMDRRQLRKCKSTSAKAGAQPLNSINVCKKVEVRLNPSFYHKYKCPPMKRRRPSSEEDDSHWLLGQNPLARVKQVPVVRAKTPEAIEDSKADIRAKIASATPDKNTNPADLSQVTPSPVNSSSTKRLDSGIGSEIGSGSENMDLDRCPSPIASGSSMNNQGSKVTEVHNDRIHSVSGHDDMEAEHLQAMAGIELLRSRVKELKRTKLELERRKMELCEVREEARKDMEEVERRAHLNMSASVQKEREAIKKQAEKDVEAIRKESKAYQETLRKQAEIDRTSFEKLYNSQLQTLRKHAEKELESEHAKAKKNERAAVKAAEEKILRKMDSMQRKMQGKIDAAEKERKKMVEDTQREAKREVESYQRTAEQAVIRYNKLIAEYNVLEGRITGAARLLSPTNPRALKEGGKS</sequence>
<dbReference type="Proteomes" id="UP000007110">
    <property type="component" value="Unassembled WGS sequence"/>
</dbReference>
<name>A0A7M7SSN6_STRPU</name>
<feature type="compositionally biased region" description="Basic and acidic residues" evidence="1">
    <location>
        <begin position="374"/>
        <end position="397"/>
    </location>
</feature>
<dbReference type="AlphaFoldDB" id="A0A7M7SSN6"/>
<organism evidence="2 3">
    <name type="scientific">Strongylocentrotus purpuratus</name>
    <name type="common">Purple sea urchin</name>
    <dbReference type="NCBI Taxonomy" id="7668"/>
    <lineage>
        <taxon>Eukaryota</taxon>
        <taxon>Metazoa</taxon>
        <taxon>Echinodermata</taxon>
        <taxon>Eleutherozoa</taxon>
        <taxon>Echinozoa</taxon>
        <taxon>Echinoidea</taxon>
        <taxon>Euechinoidea</taxon>
        <taxon>Echinacea</taxon>
        <taxon>Camarodonta</taxon>
        <taxon>Echinidea</taxon>
        <taxon>Strongylocentrotidae</taxon>
        <taxon>Strongylocentrotus</taxon>
    </lineage>
</organism>
<accession>A0A7M7SSN6</accession>
<feature type="region of interest" description="Disordered" evidence="1">
    <location>
        <begin position="1"/>
        <end position="36"/>
    </location>
</feature>
<evidence type="ECO:0000313" key="3">
    <source>
        <dbReference type="Proteomes" id="UP000007110"/>
    </source>
</evidence>
<evidence type="ECO:0000313" key="2">
    <source>
        <dbReference type="EnsemblMetazoa" id="XP_030828262"/>
    </source>
</evidence>
<feature type="compositionally biased region" description="Basic and acidic residues" evidence="1">
    <location>
        <begin position="24"/>
        <end position="36"/>
    </location>
</feature>
<feature type="compositionally biased region" description="Low complexity" evidence="1">
    <location>
        <begin position="164"/>
        <end position="175"/>
    </location>
</feature>
<protein>
    <submittedName>
        <fullName evidence="2">Uncharacterized protein</fullName>
    </submittedName>
</protein>
<dbReference type="KEGG" id="spu:590424"/>